<gene>
    <name evidence="1" type="ORF">UFOPK2855_00711</name>
</gene>
<accession>A0A6J6URT8</accession>
<protein>
    <submittedName>
        <fullName evidence="1">Unannotated protein</fullName>
    </submittedName>
</protein>
<evidence type="ECO:0000313" key="1">
    <source>
        <dbReference type="EMBL" id="CAB4761905.1"/>
    </source>
</evidence>
<reference evidence="1" key="1">
    <citation type="submission" date="2020-05" db="EMBL/GenBank/DDBJ databases">
        <authorList>
            <person name="Chiriac C."/>
            <person name="Salcher M."/>
            <person name="Ghai R."/>
            <person name="Kavagutti S V."/>
        </authorList>
    </citation>
    <scope>NUCLEOTIDE SEQUENCE</scope>
</reference>
<dbReference type="EMBL" id="CAEZZK010000125">
    <property type="protein sequence ID" value="CAB4761905.1"/>
    <property type="molecule type" value="Genomic_DNA"/>
</dbReference>
<sequence>MSIVWNAHQVSAGLDEIEIARPALFDRVKDLLDDYHGVVRSERYYDILLGDFVERYLHLVYVAMRDLKSEIESLAKFGSSEGSSEDSSSKVNFQTIRTTLEFFSDYPKLPTLTLKTLRSLTKFGIPGVLVSRDAIVIKNSVSGGRRDKIIMSLLRVLRSKKSARVLFVRPFSGRIPFTWIGAMASWRSWAAPDELQIKYSVEVSPDTEWRESKILKIDEDSSLSEISCALVSLYLPASLVEAFEPIRRLVVEARPSRPDHLYSSQSLWTHIEFKILAAEWCELGTKLHYHQHGGWYGLDDSHVGEQFECRVSDFYYTWGWSRGDKHTHVLSPLVNSPRSHKKSCDSLICFDQPQQIYRLQYFPLPGTLQSMYEQVSEFVGIRESNTDLKIRMFPGDYGNAQRQAIVAAKPDAQFGNSGDIFDQYSVSRIVFHSYLGTSWLETLGINTPTICFYDPDAYKFRSDAKPLIDALTQVGILHTSGKSAAIHANKIDGNVQSWWLSTDVQLARTNFTEKFANFSTEWKSQWHREFSELLKS</sequence>
<proteinExistence type="predicted"/>
<dbReference type="AlphaFoldDB" id="A0A6J6URT8"/>
<organism evidence="1">
    <name type="scientific">freshwater metagenome</name>
    <dbReference type="NCBI Taxonomy" id="449393"/>
    <lineage>
        <taxon>unclassified sequences</taxon>
        <taxon>metagenomes</taxon>
        <taxon>ecological metagenomes</taxon>
    </lineage>
</organism>
<name>A0A6J6URT8_9ZZZZ</name>